<organism evidence="11 12">
    <name type="scientific">Cudoniella acicularis</name>
    <dbReference type="NCBI Taxonomy" id="354080"/>
    <lineage>
        <taxon>Eukaryota</taxon>
        <taxon>Fungi</taxon>
        <taxon>Dikarya</taxon>
        <taxon>Ascomycota</taxon>
        <taxon>Pezizomycotina</taxon>
        <taxon>Leotiomycetes</taxon>
        <taxon>Helotiales</taxon>
        <taxon>Tricladiaceae</taxon>
        <taxon>Cudoniella</taxon>
    </lineage>
</organism>
<feature type="compositionally biased region" description="Basic and acidic residues" evidence="8">
    <location>
        <begin position="102"/>
        <end position="118"/>
    </location>
</feature>
<evidence type="ECO:0000259" key="10">
    <source>
        <dbReference type="Pfam" id="PF13813"/>
    </source>
</evidence>
<gene>
    <name evidence="11" type="ORF">G7Y89_g3384</name>
</gene>
<dbReference type="AlphaFoldDB" id="A0A8H4RRG7"/>
<keyword evidence="4" id="KW-0808">Transferase</keyword>
<feature type="transmembrane region" description="Helical" evidence="9">
    <location>
        <begin position="242"/>
        <end position="265"/>
    </location>
</feature>
<feature type="domain" description="Wax synthase" evidence="10">
    <location>
        <begin position="276"/>
        <end position="366"/>
    </location>
</feature>
<accession>A0A8H4RRG7</accession>
<dbReference type="OrthoDB" id="1077582at2759"/>
<dbReference type="Pfam" id="PF13813">
    <property type="entry name" value="MBOAT_2"/>
    <property type="match status" value="1"/>
</dbReference>
<keyword evidence="5 9" id="KW-0812">Transmembrane</keyword>
<dbReference type="Proteomes" id="UP000566819">
    <property type="component" value="Unassembled WGS sequence"/>
</dbReference>
<reference evidence="11 12" key="1">
    <citation type="submission" date="2020-03" db="EMBL/GenBank/DDBJ databases">
        <title>Draft Genome Sequence of Cudoniella acicularis.</title>
        <authorList>
            <person name="Buettner E."/>
            <person name="Kellner H."/>
        </authorList>
    </citation>
    <scope>NUCLEOTIDE SEQUENCE [LARGE SCALE GENOMIC DNA]</scope>
    <source>
        <strain evidence="11 12">DSM 108380</strain>
    </source>
</reference>
<dbReference type="InterPro" id="IPR044851">
    <property type="entry name" value="Wax_synthase"/>
</dbReference>
<comment type="caution">
    <text evidence="11">The sequence shown here is derived from an EMBL/GenBank/DDBJ whole genome shotgun (WGS) entry which is preliminary data.</text>
</comment>
<dbReference type="GO" id="GO:0006629">
    <property type="term" value="P:lipid metabolic process"/>
    <property type="evidence" value="ECO:0007669"/>
    <property type="project" value="InterPro"/>
</dbReference>
<feature type="transmembrane region" description="Helical" evidence="9">
    <location>
        <begin position="12"/>
        <end position="30"/>
    </location>
</feature>
<comment type="pathway">
    <text evidence="2">Secondary metabolite biosynthesis.</text>
</comment>
<feature type="transmembrane region" description="Helical" evidence="9">
    <location>
        <begin position="183"/>
        <end position="203"/>
    </location>
</feature>
<dbReference type="GO" id="GO:0008374">
    <property type="term" value="F:O-acyltransferase activity"/>
    <property type="evidence" value="ECO:0007669"/>
    <property type="project" value="InterPro"/>
</dbReference>
<keyword evidence="6 9" id="KW-1133">Transmembrane helix</keyword>
<evidence type="ECO:0000256" key="9">
    <source>
        <dbReference type="SAM" id="Phobius"/>
    </source>
</evidence>
<name>A0A8H4RRG7_9HELO</name>
<comment type="similarity">
    <text evidence="3">Belongs to the wax synthase family.</text>
</comment>
<evidence type="ECO:0000256" key="2">
    <source>
        <dbReference type="ARBA" id="ARBA00005179"/>
    </source>
</evidence>
<dbReference type="EMBL" id="JAAMPI010000164">
    <property type="protein sequence ID" value="KAF4634714.1"/>
    <property type="molecule type" value="Genomic_DNA"/>
</dbReference>
<proteinExistence type="inferred from homology"/>
<keyword evidence="12" id="KW-1185">Reference proteome</keyword>
<evidence type="ECO:0000256" key="7">
    <source>
        <dbReference type="ARBA" id="ARBA00023136"/>
    </source>
</evidence>
<comment type="subcellular location">
    <subcellularLocation>
        <location evidence="1">Membrane</location>
        <topology evidence="1">Multi-pass membrane protein</topology>
    </subcellularLocation>
</comment>
<protein>
    <recommendedName>
        <fullName evidence="10">Wax synthase domain-containing protein</fullName>
    </recommendedName>
</protein>
<dbReference type="InterPro" id="IPR032805">
    <property type="entry name" value="Wax_synthase_dom"/>
</dbReference>
<evidence type="ECO:0000313" key="11">
    <source>
        <dbReference type="EMBL" id="KAF4634714.1"/>
    </source>
</evidence>
<dbReference type="PANTHER" id="PTHR31595">
    <property type="entry name" value="LONG-CHAIN-ALCOHOL O-FATTY-ACYLTRANSFERASE 3-RELATED"/>
    <property type="match status" value="1"/>
</dbReference>
<evidence type="ECO:0000256" key="6">
    <source>
        <dbReference type="ARBA" id="ARBA00022989"/>
    </source>
</evidence>
<evidence type="ECO:0000256" key="1">
    <source>
        <dbReference type="ARBA" id="ARBA00004141"/>
    </source>
</evidence>
<keyword evidence="7 9" id="KW-0472">Membrane</keyword>
<dbReference type="GO" id="GO:0016020">
    <property type="term" value="C:membrane"/>
    <property type="evidence" value="ECO:0007669"/>
    <property type="project" value="UniProtKB-SubCell"/>
</dbReference>
<sequence length="392" mass="44524">MVLALSFSCTLHPLIYLVIQKSLIIFLLAFTTPGSILRPALFPAVLMGNYYLLPTYTLRIPRLAWIGFVSGEILTGPLDYLEKLLISQWSFGHYGPSAEIGSKTRADRQDKPSREHTARSPNSALDKENSGWATTLASSWKRLKFGTWVAISNRYIGSPYQARNTPPYSTSNPNYVPSRSAYLLRRGTVFLACYLIINVLLLGNQPALNPIIYAETEVPFFPRLSRHEITPEEIFTRVSTTLGFWIGAYFTIQGYYSATGFLSVASGLSSQKDRRPTFGSPQDAYSIRRFWGVFWHQLMRKKFTTIAEYVTFPLLRLFRLPHKPHTILPRYTQLVLAFVISGLLHQSIEMAQELRWNESGALEFYVLMAMGIIAEDVVVWGWGRVVGDRDDE</sequence>
<dbReference type="PANTHER" id="PTHR31595:SF57">
    <property type="entry name" value="OS04G0481900 PROTEIN"/>
    <property type="match status" value="1"/>
</dbReference>
<evidence type="ECO:0000313" key="12">
    <source>
        <dbReference type="Proteomes" id="UP000566819"/>
    </source>
</evidence>
<evidence type="ECO:0000256" key="4">
    <source>
        <dbReference type="ARBA" id="ARBA00022679"/>
    </source>
</evidence>
<feature type="region of interest" description="Disordered" evidence="8">
    <location>
        <begin position="100"/>
        <end position="128"/>
    </location>
</feature>
<evidence type="ECO:0000256" key="8">
    <source>
        <dbReference type="SAM" id="MobiDB-lite"/>
    </source>
</evidence>
<evidence type="ECO:0000256" key="3">
    <source>
        <dbReference type="ARBA" id="ARBA00007282"/>
    </source>
</evidence>
<evidence type="ECO:0000256" key="5">
    <source>
        <dbReference type="ARBA" id="ARBA00022692"/>
    </source>
</evidence>